<feature type="transmembrane region" description="Helical" evidence="14">
    <location>
        <begin position="180"/>
        <end position="198"/>
    </location>
</feature>
<evidence type="ECO:0000256" key="12">
    <source>
        <dbReference type="ARBA" id="ARBA00023012"/>
    </source>
</evidence>
<evidence type="ECO:0000256" key="9">
    <source>
        <dbReference type="ARBA" id="ARBA00022777"/>
    </source>
</evidence>
<evidence type="ECO:0000256" key="13">
    <source>
        <dbReference type="ARBA" id="ARBA00023136"/>
    </source>
</evidence>
<dbReference type="InterPro" id="IPR003661">
    <property type="entry name" value="HisK_dim/P_dom"/>
</dbReference>
<dbReference type="PRINTS" id="PR00344">
    <property type="entry name" value="BCTRLSENSOR"/>
</dbReference>
<evidence type="ECO:0000256" key="10">
    <source>
        <dbReference type="ARBA" id="ARBA00022840"/>
    </source>
</evidence>
<dbReference type="PANTHER" id="PTHR45528:SF1">
    <property type="entry name" value="SENSOR HISTIDINE KINASE CPXA"/>
    <property type="match status" value="1"/>
</dbReference>
<name>A0A1H2W886_ACIFE</name>
<dbReference type="InterPro" id="IPR003594">
    <property type="entry name" value="HATPase_dom"/>
</dbReference>
<evidence type="ECO:0000256" key="11">
    <source>
        <dbReference type="ARBA" id="ARBA00022989"/>
    </source>
</evidence>
<evidence type="ECO:0000259" key="16">
    <source>
        <dbReference type="PROSITE" id="PS50885"/>
    </source>
</evidence>
<evidence type="ECO:0000313" key="17">
    <source>
        <dbReference type="EMBL" id="SDW76474.1"/>
    </source>
</evidence>
<evidence type="ECO:0000256" key="5">
    <source>
        <dbReference type="ARBA" id="ARBA00022553"/>
    </source>
</evidence>
<dbReference type="FunFam" id="3.30.565.10:FF:000006">
    <property type="entry name" value="Sensor histidine kinase WalK"/>
    <property type="match status" value="1"/>
</dbReference>
<dbReference type="SUPFAM" id="SSF47384">
    <property type="entry name" value="Homodimeric domain of signal transducing histidine kinase"/>
    <property type="match status" value="1"/>
</dbReference>
<evidence type="ECO:0000256" key="7">
    <source>
        <dbReference type="ARBA" id="ARBA00022692"/>
    </source>
</evidence>
<dbReference type="PROSITE" id="PS50109">
    <property type="entry name" value="HIS_KIN"/>
    <property type="match status" value="1"/>
</dbReference>
<dbReference type="Pfam" id="PF00672">
    <property type="entry name" value="HAMP"/>
    <property type="match status" value="1"/>
</dbReference>
<dbReference type="AlphaFoldDB" id="A0A1H2W886"/>
<evidence type="ECO:0000256" key="8">
    <source>
        <dbReference type="ARBA" id="ARBA00022741"/>
    </source>
</evidence>
<dbReference type="PROSITE" id="PS50885">
    <property type="entry name" value="HAMP"/>
    <property type="match status" value="1"/>
</dbReference>
<feature type="transmembrane region" description="Helical" evidence="14">
    <location>
        <begin position="12"/>
        <end position="38"/>
    </location>
</feature>
<dbReference type="InterPro" id="IPR004358">
    <property type="entry name" value="Sig_transdc_His_kin-like_C"/>
</dbReference>
<evidence type="ECO:0000256" key="4">
    <source>
        <dbReference type="ARBA" id="ARBA00022475"/>
    </source>
</evidence>
<proteinExistence type="predicted"/>
<evidence type="ECO:0000256" key="3">
    <source>
        <dbReference type="ARBA" id="ARBA00012438"/>
    </source>
</evidence>
<dbReference type="Gene3D" id="1.10.287.130">
    <property type="match status" value="1"/>
</dbReference>
<protein>
    <recommendedName>
        <fullName evidence="3">histidine kinase</fullName>
        <ecNumber evidence="3">2.7.13.3</ecNumber>
    </recommendedName>
</protein>
<dbReference type="GO" id="GO:0005524">
    <property type="term" value="F:ATP binding"/>
    <property type="evidence" value="ECO:0007669"/>
    <property type="project" value="UniProtKB-KW"/>
</dbReference>
<dbReference type="Gene3D" id="3.30.565.10">
    <property type="entry name" value="Histidine kinase-like ATPase, C-terminal domain"/>
    <property type="match status" value="1"/>
</dbReference>
<feature type="domain" description="Histidine kinase" evidence="15">
    <location>
        <begin position="271"/>
        <end position="491"/>
    </location>
</feature>
<dbReference type="InterPro" id="IPR050398">
    <property type="entry name" value="HssS/ArlS-like"/>
</dbReference>
<dbReference type="InterPro" id="IPR005467">
    <property type="entry name" value="His_kinase_dom"/>
</dbReference>
<dbReference type="Pfam" id="PF02518">
    <property type="entry name" value="HATPase_c"/>
    <property type="match status" value="1"/>
</dbReference>
<organism evidence="17 18">
    <name type="scientific">Acidaminococcus fermentans</name>
    <dbReference type="NCBI Taxonomy" id="905"/>
    <lineage>
        <taxon>Bacteria</taxon>
        <taxon>Bacillati</taxon>
        <taxon>Bacillota</taxon>
        <taxon>Negativicutes</taxon>
        <taxon>Acidaminococcales</taxon>
        <taxon>Acidaminococcaceae</taxon>
        <taxon>Acidaminococcus</taxon>
    </lineage>
</organism>
<dbReference type="InterPro" id="IPR036890">
    <property type="entry name" value="HATPase_C_sf"/>
</dbReference>
<dbReference type="CDD" id="cd00082">
    <property type="entry name" value="HisKA"/>
    <property type="match status" value="1"/>
</dbReference>
<dbReference type="Proteomes" id="UP000182379">
    <property type="component" value="Unassembled WGS sequence"/>
</dbReference>
<keyword evidence="4" id="KW-1003">Cell membrane</keyword>
<feature type="domain" description="HAMP" evidence="16">
    <location>
        <begin position="204"/>
        <end position="256"/>
    </location>
</feature>
<dbReference type="Gene3D" id="6.10.340.10">
    <property type="match status" value="1"/>
</dbReference>
<dbReference type="SUPFAM" id="SSF55874">
    <property type="entry name" value="ATPase domain of HSP90 chaperone/DNA topoisomerase II/histidine kinase"/>
    <property type="match status" value="1"/>
</dbReference>
<keyword evidence="8" id="KW-0547">Nucleotide-binding</keyword>
<dbReference type="CDD" id="cd06225">
    <property type="entry name" value="HAMP"/>
    <property type="match status" value="1"/>
</dbReference>
<dbReference type="SUPFAM" id="SSF158472">
    <property type="entry name" value="HAMP domain-like"/>
    <property type="match status" value="1"/>
</dbReference>
<comment type="catalytic activity">
    <reaction evidence="1">
        <text>ATP + protein L-histidine = ADP + protein N-phospho-L-histidine.</text>
        <dbReference type="EC" id="2.7.13.3"/>
    </reaction>
</comment>
<keyword evidence="9 17" id="KW-0418">Kinase</keyword>
<dbReference type="InterPro" id="IPR003660">
    <property type="entry name" value="HAMP_dom"/>
</dbReference>
<dbReference type="PANTHER" id="PTHR45528">
    <property type="entry name" value="SENSOR HISTIDINE KINASE CPXA"/>
    <property type="match status" value="1"/>
</dbReference>
<dbReference type="GO" id="GO:0005886">
    <property type="term" value="C:plasma membrane"/>
    <property type="evidence" value="ECO:0007669"/>
    <property type="project" value="UniProtKB-SubCell"/>
</dbReference>
<reference evidence="17 18" key="1">
    <citation type="submission" date="2016-10" db="EMBL/GenBank/DDBJ databases">
        <authorList>
            <person name="Varghese N."/>
            <person name="Submissions S."/>
        </authorList>
    </citation>
    <scope>NUCLEOTIDE SEQUENCE [LARGE SCALE GENOMIC DNA]</scope>
    <source>
        <strain evidence="17 18">WCC6</strain>
    </source>
</reference>
<dbReference type="SMART" id="SM00387">
    <property type="entry name" value="HATPase_c"/>
    <property type="match status" value="1"/>
</dbReference>
<dbReference type="EC" id="2.7.13.3" evidence="3"/>
<accession>A0A1H2W886</accession>
<keyword evidence="7 14" id="KW-0812">Transmembrane</keyword>
<dbReference type="GO" id="GO:0000155">
    <property type="term" value="F:phosphorelay sensor kinase activity"/>
    <property type="evidence" value="ECO:0007669"/>
    <property type="project" value="InterPro"/>
</dbReference>
<sequence length="503" mass="57034">MRWKDLPIRKRLLAANYLMILMPVLCFALLSLGIFWIFGLENLNRSSIISFIWPESGPTLVIQFELTRLRVRSDHYDPEKPKPLLLVSDHLEDQGLRVVLEQNGTPFYVTPGQQAEEIRLSTLQQVPEGRGSVSWGKKGVAFHYRSLRTGVESYVVGADPLVETDDRFSMHSKELFKSSFIGAFLLVLLTAALTGLALSRLMARQLLKPLGKLRRVAAQVSRGDLDIPIRADSRDEIGDTLRAFEKSRLELCRARQKREQDERSRKEMLAGIAHDLATPLTKIQGYAAGIQDGIADTPEKRQRYLQKILETTENMAKLNQTLFLFSKLDLDQVPFHWETVDLCSWMRDYVEKQREHWEQNGLHLTFSTALTAAPIRMDRDQFARVLENLLGNSWKYKTEKAGTLAIALKPQGKNQVRLELADDGPGVAPEQLDRIFESFYRTDRARSHVSAGSGLGLAVVRKITTTMKGTIRAEANQPHGLKICMTFPLEEDLNNGKNPDRGR</sequence>
<dbReference type="SMART" id="SM00388">
    <property type="entry name" value="HisKA"/>
    <property type="match status" value="1"/>
</dbReference>
<comment type="caution">
    <text evidence="17">The sequence shown here is derived from an EMBL/GenBank/DDBJ whole genome shotgun (WGS) entry which is preliminary data.</text>
</comment>
<evidence type="ECO:0000313" key="18">
    <source>
        <dbReference type="Proteomes" id="UP000182379"/>
    </source>
</evidence>
<dbReference type="SMART" id="SM00304">
    <property type="entry name" value="HAMP"/>
    <property type="match status" value="1"/>
</dbReference>
<evidence type="ECO:0000256" key="2">
    <source>
        <dbReference type="ARBA" id="ARBA00004651"/>
    </source>
</evidence>
<keyword evidence="11 14" id="KW-1133">Transmembrane helix</keyword>
<comment type="subcellular location">
    <subcellularLocation>
        <location evidence="2">Cell membrane</location>
        <topology evidence="2">Multi-pass membrane protein</topology>
    </subcellularLocation>
</comment>
<keyword evidence="12" id="KW-0902">Two-component regulatory system</keyword>
<dbReference type="RefSeq" id="WP_074705473.1">
    <property type="nucleotide sequence ID" value="NZ_CBCSNF010000100.1"/>
</dbReference>
<dbReference type="EMBL" id="FNOP01000005">
    <property type="protein sequence ID" value="SDW76474.1"/>
    <property type="molecule type" value="Genomic_DNA"/>
</dbReference>
<dbReference type="Pfam" id="PF00512">
    <property type="entry name" value="HisKA"/>
    <property type="match status" value="1"/>
</dbReference>
<evidence type="ECO:0000256" key="14">
    <source>
        <dbReference type="SAM" id="Phobius"/>
    </source>
</evidence>
<evidence type="ECO:0000256" key="1">
    <source>
        <dbReference type="ARBA" id="ARBA00000085"/>
    </source>
</evidence>
<evidence type="ECO:0000259" key="15">
    <source>
        <dbReference type="PROSITE" id="PS50109"/>
    </source>
</evidence>
<gene>
    <name evidence="17" type="ORF">SAMN05216495_105118</name>
</gene>
<evidence type="ECO:0000256" key="6">
    <source>
        <dbReference type="ARBA" id="ARBA00022679"/>
    </source>
</evidence>
<dbReference type="InterPro" id="IPR036097">
    <property type="entry name" value="HisK_dim/P_sf"/>
</dbReference>
<keyword evidence="6" id="KW-0808">Transferase</keyword>
<keyword evidence="10" id="KW-0067">ATP-binding</keyword>
<keyword evidence="5" id="KW-0597">Phosphoprotein</keyword>
<keyword evidence="13 14" id="KW-0472">Membrane</keyword>